<reference evidence="1 2" key="1">
    <citation type="journal article" date="2019" name="Emerg. Microbes Infect.">
        <title>Comprehensive subspecies identification of 175 nontuberculous mycobacteria species based on 7547 genomic profiles.</title>
        <authorList>
            <person name="Matsumoto Y."/>
            <person name="Kinjo T."/>
            <person name="Motooka D."/>
            <person name="Nabeya D."/>
            <person name="Jung N."/>
            <person name="Uechi K."/>
            <person name="Horii T."/>
            <person name="Iida T."/>
            <person name="Fujita J."/>
            <person name="Nakamura S."/>
        </authorList>
    </citation>
    <scope>NUCLEOTIDE SEQUENCE [LARGE SCALE GENOMIC DNA]</scope>
    <source>
        <strain evidence="1 2">JCM 13323</strain>
    </source>
</reference>
<organism evidence="1 2">
    <name type="scientific">Mycolicibacterium psychrotolerans</name>
    <dbReference type="NCBI Taxonomy" id="216929"/>
    <lineage>
        <taxon>Bacteria</taxon>
        <taxon>Bacillati</taxon>
        <taxon>Actinomycetota</taxon>
        <taxon>Actinomycetes</taxon>
        <taxon>Mycobacteriales</taxon>
        <taxon>Mycobacteriaceae</taxon>
        <taxon>Mycolicibacterium</taxon>
    </lineage>
</organism>
<dbReference type="KEGG" id="mpsc:MPSYJ_35510"/>
<dbReference type="Proteomes" id="UP000466514">
    <property type="component" value="Chromosome"/>
</dbReference>
<evidence type="ECO:0000313" key="1">
    <source>
        <dbReference type="EMBL" id="BBX70090.1"/>
    </source>
</evidence>
<proteinExistence type="predicted"/>
<keyword evidence="2" id="KW-1185">Reference proteome</keyword>
<dbReference type="EMBL" id="AP022574">
    <property type="protein sequence ID" value="BBX70090.1"/>
    <property type="molecule type" value="Genomic_DNA"/>
</dbReference>
<dbReference type="RefSeq" id="WP_197746846.1">
    <property type="nucleotide sequence ID" value="NZ_AP022574.1"/>
</dbReference>
<accession>A0A7I7ME68</accession>
<sequence>MSKPKGGAIPAQHMTPNERRLRAQVAANASWAATEDRAARMAKVRRASPTELEWHANKLDPDHELPDAERYRRAENARKAYYAGMALKAVTAARHRREKRAREHEK</sequence>
<name>A0A7I7ME68_9MYCO</name>
<evidence type="ECO:0000313" key="2">
    <source>
        <dbReference type="Proteomes" id="UP000466514"/>
    </source>
</evidence>
<gene>
    <name evidence="1" type="ORF">MPSYJ_35510</name>
</gene>
<protein>
    <submittedName>
        <fullName evidence="1">Uncharacterized protein</fullName>
    </submittedName>
</protein>
<dbReference type="AlphaFoldDB" id="A0A7I7ME68"/>